<evidence type="ECO:0000313" key="2">
    <source>
        <dbReference type="Ensembl" id="ENSXETP00000101935"/>
    </source>
</evidence>
<dbReference type="InParanoid" id="A0A803J299"/>
<reference evidence="2" key="2">
    <citation type="submission" date="2021-03" db="UniProtKB">
        <authorList>
            <consortium name="Ensembl"/>
        </authorList>
    </citation>
    <scope>IDENTIFICATION</scope>
</reference>
<feature type="region of interest" description="Disordered" evidence="1">
    <location>
        <begin position="70"/>
        <end position="99"/>
    </location>
</feature>
<dbReference type="GeneTree" id="ENSGT01150000290569"/>
<dbReference type="Ensembl" id="ENSXETT00000110178">
    <property type="protein sequence ID" value="ENSXETP00000101935"/>
    <property type="gene ID" value="ENSXETG00000046567"/>
</dbReference>
<reference evidence="2" key="1">
    <citation type="journal article" date="2010" name="Science">
        <title>The genome of the Western clawed frog Xenopus tropicalis.</title>
        <authorList>
            <person name="Hellsten U."/>
            <person name="Harland R.M."/>
            <person name="Gilchrist M.J."/>
            <person name="Hendrix D."/>
            <person name="Jurka J."/>
            <person name="Kapitonov V."/>
            <person name="Ovcharenko I."/>
            <person name="Putnam N.H."/>
            <person name="Shu S."/>
            <person name="Taher L."/>
            <person name="Blitz I.L."/>
            <person name="Blumberg B."/>
            <person name="Dichmann D.S."/>
            <person name="Dubchak I."/>
            <person name="Amaya E."/>
            <person name="Detter J.C."/>
            <person name="Fletcher R."/>
            <person name="Gerhard D.S."/>
            <person name="Goodstein D."/>
            <person name="Graves T."/>
            <person name="Grigoriev I.V."/>
            <person name="Grimwood J."/>
            <person name="Kawashima T."/>
            <person name="Lindquist E."/>
            <person name="Lucas S.M."/>
            <person name="Mead P.E."/>
            <person name="Mitros T."/>
            <person name="Ogino H."/>
            <person name="Ohta Y."/>
            <person name="Poliakov A.V."/>
            <person name="Pollet N."/>
            <person name="Robert J."/>
            <person name="Salamov A."/>
            <person name="Sater A.K."/>
            <person name="Schmutz J."/>
            <person name="Terry A."/>
            <person name="Vize P.D."/>
            <person name="Warren W.C."/>
            <person name="Wells D."/>
            <person name="Wills A."/>
            <person name="Wilson R.K."/>
            <person name="Zimmerman L.B."/>
            <person name="Zorn A.M."/>
            <person name="Grainger R."/>
            <person name="Grammer T."/>
            <person name="Khokha M.K."/>
            <person name="Richardson P.M."/>
            <person name="Rokhsar D.S."/>
        </authorList>
    </citation>
    <scope>NUCLEOTIDE SEQUENCE [LARGE SCALE GENOMIC DNA]</scope>
    <source>
        <strain evidence="2">Nigerian</strain>
    </source>
</reference>
<name>A0A803J299_XENTR</name>
<dbReference type="AlphaFoldDB" id="A0A803J299"/>
<sequence length="119" mass="13624">MFLFLIVALLIIGIAILSWVILKKNEQIQEFENQVQVLSTQVRKLVEKESKLAQIITVLERKFQESADQVETLKRKMQQSEPSGAKPSDTSANLGSSHDKEPILQKASVYFFKLLKIFF</sequence>
<protein>
    <submittedName>
        <fullName evidence="2">Uncharacterized protein</fullName>
    </submittedName>
</protein>
<organism evidence="2">
    <name type="scientific">Xenopus tropicalis</name>
    <name type="common">Western clawed frog</name>
    <name type="synonym">Silurana tropicalis</name>
    <dbReference type="NCBI Taxonomy" id="8364"/>
    <lineage>
        <taxon>Eukaryota</taxon>
        <taxon>Metazoa</taxon>
        <taxon>Chordata</taxon>
        <taxon>Craniata</taxon>
        <taxon>Vertebrata</taxon>
        <taxon>Euteleostomi</taxon>
        <taxon>Amphibia</taxon>
        <taxon>Batrachia</taxon>
        <taxon>Anura</taxon>
        <taxon>Pipoidea</taxon>
        <taxon>Pipidae</taxon>
        <taxon>Xenopodinae</taxon>
        <taxon>Xenopus</taxon>
        <taxon>Silurana</taxon>
    </lineage>
</organism>
<accession>A0A803J299</accession>
<proteinExistence type="predicted"/>
<evidence type="ECO:0000256" key="1">
    <source>
        <dbReference type="SAM" id="MobiDB-lite"/>
    </source>
</evidence>